<dbReference type="Pfam" id="PF14539">
    <property type="entry name" value="DUF4442"/>
    <property type="match status" value="1"/>
</dbReference>
<name>A0ABU6K236_9RHOO</name>
<protein>
    <submittedName>
        <fullName evidence="1">DUF4442 domain-containing protein</fullName>
    </submittedName>
</protein>
<dbReference type="InterPro" id="IPR027961">
    <property type="entry name" value="DUF4442"/>
</dbReference>
<gene>
    <name evidence="1" type="ORF">VVD49_05270</name>
</gene>
<dbReference type="Gene3D" id="3.10.129.10">
    <property type="entry name" value="Hotdog Thioesterase"/>
    <property type="match status" value="1"/>
</dbReference>
<comment type="caution">
    <text evidence="1">The sequence shown here is derived from an EMBL/GenBank/DDBJ whole genome shotgun (WGS) entry which is preliminary data.</text>
</comment>
<reference evidence="1 2" key="1">
    <citation type="submission" date="2024-01" db="EMBL/GenBank/DDBJ databases">
        <title>Uliginosibacterium soil sp. nov.</title>
        <authorList>
            <person name="Lv Y."/>
        </authorList>
    </citation>
    <scope>NUCLEOTIDE SEQUENCE [LARGE SCALE GENOMIC DNA]</scope>
    <source>
        <strain evidence="1 2">H3</strain>
    </source>
</reference>
<evidence type="ECO:0000313" key="2">
    <source>
        <dbReference type="Proteomes" id="UP001331561"/>
    </source>
</evidence>
<dbReference type="SUPFAM" id="SSF54637">
    <property type="entry name" value="Thioesterase/thiol ester dehydrase-isomerase"/>
    <property type="match status" value="1"/>
</dbReference>
<evidence type="ECO:0000313" key="1">
    <source>
        <dbReference type="EMBL" id="MEC5385123.1"/>
    </source>
</evidence>
<dbReference type="EMBL" id="JAYXHS010000001">
    <property type="protein sequence ID" value="MEC5385123.1"/>
    <property type="molecule type" value="Genomic_DNA"/>
</dbReference>
<keyword evidence="2" id="KW-1185">Reference proteome</keyword>
<accession>A0ABU6K236</accession>
<organism evidence="1 2">
    <name type="scientific">Uliginosibacterium silvisoli</name>
    <dbReference type="NCBI Taxonomy" id="3114758"/>
    <lineage>
        <taxon>Bacteria</taxon>
        <taxon>Pseudomonadati</taxon>
        <taxon>Pseudomonadota</taxon>
        <taxon>Betaproteobacteria</taxon>
        <taxon>Rhodocyclales</taxon>
        <taxon>Zoogloeaceae</taxon>
        <taxon>Uliginosibacterium</taxon>
    </lineage>
</organism>
<dbReference type="Proteomes" id="UP001331561">
    <property type="component" value="Unassembled WGS sequence"/>
</dbReference>
<dbReference type="InterPro" id="IPR029069">
    <property type="entry name" value="HotDog_dom_sf"/>
</dbReference>
<dbReference type="RefSeq" id="WP_327598087.1">
    <property type="nucleotide sequence ID" value="NZ_JAYXHS010000001.1"/>
</dbReference>
<sequence>MSNNPKFRQGFLRNATPPAWATRLFINLWPPFIGAGIHVEHLGTDFREARVRMHQRLVNTNIFGTHFGGSLFAMTDPFFALLILRNIGKDYVVWDSASHIDFKLPARGTVRAQFRIDDAILADIHRQTAGGEKYEPQYTVDITDKRGNVVASVVKTLYIRRKPVIEERAQLP</sequence>
<proteinExistence type="predicted"/>